<dbReference type="AlphaFoldDB" id="A0A3M9MIL7"/>
<proteinExistence type="predicted"/>
<keyword evidence="2" id="KW-1185">Reference proteome</keyword>
<dbReference type="OrthoDB" id="166951at2"/>
<dbReference type="RefSeq" id="WP_123269640.1">
    <property type="nucleotide sequence ID" value="NZ_RJJQ01000001.1"/>
</dbReference>
<accession>A0A3M9MIL7</accession>
<dbReference type="Gene3D" id="2.180.10.10">
    <property type="entry name" value="RHS repeat-associated core"/>
    <property type="match status" value="2"/>
</dbReference>
<reference evidence="1 2" key="1">
    <citation type="submission" date="2018-11" db="EMBL/GenBank/DDBJ databases">
        <title>Draft genome of Simplicispira Flexivirga sp. BO-16.</title>
        <authorList>
            <person name="Im W.T."/>
        </authorList>
    </citation>
    <scope>NUCLEOTIDE SEQUENCE [LARGE SCALE GENOMIC DNA]</scope>
    <source>
        <strain evidence="1 2">BO-16</strain>
    </source>
</reference>
<dbReference type="InterPro" id="IPR031325">
    <property type="entry name" value="RHS_repeat"/>
</dbReference>
<dbReference type="InterPro" id="IPR006530">
    <property type="entry name" value="YD"/>
</dbReference>
<dbReference type="EMBL" id="RJJQ01000001">
    <property type="protein sequence ID" value="RNI25420.1"/>
    <property type="molecule type" value="Genomic_DNA"/>
</dbReference>
<name>A0A3M9MIL7_9MICO</name>
<organism evidence="1 2">
    <name type="scientific">Flexivirga caeni</name>
    <dbReference type="NCBI Taxonomy" id="2294115"/>
    <lineage>
        <taxon>Bacteria</taxon>
        <taxon>Bacillati</taxon>
        <taxon>Actinomycetota</taxon>
        <taxon>Actinomycetes</taxon>
        <taxon>Micrococcales</taxon>
        <taxon>Dermacoccaceae</taxon>
        <taxon>Flexivirga</taxon>
    </lineage>
</organism>
<sequence length="426" mass="43909">MYVVSSAGSAQVSPVLTGARQSATRVPFTVSPQVSASVDVGTGNLMVTTTDHLIGALNGQLQSLGLTYNSLTLGSGSAVSSGEGGRGWFMPFGADTRLVKNDDGLVLFLGMDSEQGLFKPASGGGYVAPATMNKTLTRNSDGTWTVLDVPSLTKLHFTTGGRLDTITDRNGNVTTFTYTSGEVSSIQSAANFYVQVSHYDDGRIAGITDWDGPDSKQSGGVPPGVEYLYDGSGRLASIRQVPAHFAPSPVIPSTLEASFAWTSGGDLASITDGDGDTTAFTYDSSHRVTSVSQGVGSDQAVTRFGYVSSTETDVAGPDTNQLSAVGSVPHTTYALNPTTELVSKATDPLGHSQSATYTPFNDVASATNGVGGTMTNSYSSGVNSGHSVTQSTSPTGAFAKWSYGSGNRGLAPGSWTRGLITLRPAA</sequence>
<dbReference type="Proteomes" id="UP000271678">
    <property type="component" value="Unassembled WGS sequence"/>
</dbReference>
<gene>
    <name evidence="1" type="ORF">EFY87_02020</name>
</gene>
<dbReference type="Pfam" id="PF05593">
    <property type="entry name" value="RHS_repeat"/>
    <property type="match status" value="1"/>
</dbReference>
<evidence type="ECO:0000313" key="1">
    <source>
        <dbReference type="EMBL" id="RNI25420.1"/>
    </source>
</evidence>
<protein>
    <submittedName>
        <fullName evidence="1">RHS repeat protein</fullName>
    </submittedName>
</protein>
<comment type="caution">
    <text evidence="1">The sequence shown here is derived from an EMBL/GenBank/DDBJ whole genome shotgun (WGS) entry which is preliminary data.</text>
</comment>
<dbReference type="NCBIfam" id="TIGR01643">
    <property type="entry name" value="YD_repeat_2x"/>
    <property type="match status" value="1"/>
</dbReference>
<evidence type="ECO:0000313" key="2">
    <source>
        <dbReference type="Proteomes" id="UP000271678"/>
    </source>
</evidence>